<evidence type="ECO:0000256" key="1">
    <source>
        <dbReference type="SAM" id="MobiDB-lite"/>
    </source>
</evidence>
<protein>
    <recommendedName>
        <fullName evidence="4">WW domain-containing protein</fullName>
    </recommendedName>
</protein>
<name>A0A0C3FPF7_PILCF</name>
<feature type="region of interest" description="Disordered" evidence="1">
    <location>
        <begin position="700"/>
        <end position="751"/>
    </location>
</feature>
<feature type="compositionally biased region" description="Polar residues" evidence="1">
    <location>
        <begin position="492"/>
        <end position="503"/>
    </location>
</feature>
<reference evidence="2 3" key="1">
    <citation type="submission" date="2014-04" db="EMBL/GenBank/DDBJ databases">
        <authorList>
            <consortium name="DOE Joint Genome Institute"/>
            <person name="Kuo A."/>
            <person name="Tarkka M."/>
            <person name="Buscot F."/>
            <person name="Kohler A."/>
            <person name="Nagy L.G."/>
            <person name="Floudas D."/>
            <person name="Copeland A."/>
            <person name="Barry K.W."/>
            <person name="Cichocki N."/>
            <person name="Veneault-Fourrey C."/>
            <person name="LaButti K."/>
            <person name="Lindquist E.A."/>
            <person name="Lipzen A."/>
            <person name="Lundell T."/>
            <person name="Morin E."/>
            <person name="Murat C."/>
            <person name="Sun H."/>
            <person name="Tunlid A."/>
            <person name="Henrissat B."/>
            <person name="Grigoriev I.V."/>
            <person name="Hibbett D.S."/>
            <person name="Martin F."/>
            <person name="Nordberg H.P."/>
            <person name="Cantor M.N."/>
            <person name="Hua S.X."/>
        </authorList>
    </citation>
    <scope>NUCLEOTIDE SEQUENCE [LARGE SCALE GENOMIC DNA]</scope>
    <source>
        <strain evidence="2 3">F 1598</strain>
    </source>
</reference>
<evidence type="ECO:0008006" key="4">
    <source>
        <dbReference type="Google" id="ProtNLM"/>
    </source>
</evidence>
<feature type="region of interest" description="Disordered" evidence="1">
    <location>
        <begin position="307"/>
        <end position="643"/>
    </location>
</feature>
<feature type="compositionally biased region" description="Basic residues" evidence="1">
    <location>
        <begin position="1"/>
        <end position="11"/>
    </location>
</feature>
<feature type="compositionally biased region" description="Pro residues" evidence="1">
    <location>
        <begin position="606"/>
        <end position="623"/>
    </location>
</feature>
<proteinExistence type="predicted"/>
<feature type="compositionally biased region" description="Pro residues" evidence="1">
    <location>
        <begin position="467"/>
        <end position="477"/>
    </location>
</feature>
<feature type="compositionally biased region" description="Polar residues" evidence="1">
    <location>
        <begin position="230"/>
        <end position="263"/>
    </location>
</feature>
<dbReference type="AlphaFoldDB" id="A0A0C3FPF7"/>
<evidence type="ECO:0000313" key="3">
    <source>
        <dbReference type="Proteomes" id="UP000054166"/>
    </source>
</evidence>
<dbReference type="Proteomes" id="UP000054166">
    <property type="component" value="Unassembled WGS sequence"/>
</dbReference>
<feature type="compositionally biased region" description="Polar residues" evidence="1">
    <location>
        <begin position="718"/>
        <end position="751"/>
    </location>
</feature>
<keyword evidence="3" id="KW-1185">Reference proteome</keyword>
<feature type="compositionally biased region" description="Basic and acidic residues" evidence="1">
    <location>
        <begin position="428"/>
        <end position="437"/>
    </location>
</feature>
<feature type="compositionally biased region" description="Low complexity" evidence="1">
    <location>
        <begin position="535"/>
        <end position="565"/>
    </location>
</feature>
<feature type="compositionally biased region" description="Polar residues" evidence="1">
    <location>
        <begin position="817"/>
        <end position="854"/>
    </location>
</feature>
<feature type="compositionally biased region" description="Low complexity" evidence="1">
    <location>
        <begin position="204"/>
        <end position="222"/>
    </location>
</feature>
<dbReference type="EMBL" id="KN832983">
    <property type="protein sequence ID" value="KIM86060.1"/>
    <property type="molecule type" value="Genomic_DNA"/>
</dbReference>
<dbReference type="HOGENOM" id="CLU_377271_0_0_1"/>
<feature type="compositionally biased region" description="Polar residues" evidence="1">
    <location>
        <begin position="80"/>
        <end position="105"/>
    </location>
</feature>
<dbReference type="OrthoDB" id="2367685at2759"/>
<feature type="compositionally biased region" description="Polar residues" evidence="1">
    <location>
        <begin position="590"/>
        <end position="605"/>
    </location>
</feature>
<feature type="compositionally biased region" description="Polar residues" evidence="1">
    <location>
        <begin position="365"/>
        <end position="413"/>
    </location>
</feature>
<organism evidence="2 3">
    <name type="scientific">Piloderma croceum (strain F 1598)</name>
    <dbReference type="NCBI Taxonomy" id="765440"/>
    <lineage>
        <taxon>Eukaryota</taxon>
        <taxon>Fungi</taxon>
        <taxon>Dikarya</taxon>
        <taxon>Basidiomycota</taxon>
        <taxon>Agaricomycotina</taxon>
        <taxon>Agaricomycetes</taxon>
        <taxon>Agaricomycetidae</taxon>
        <taxon>Atheliales</taxon>
        <taxon>Atheliaceae</taxon>
        <taxon>Piloderma</taxon>
    </lineage>
</organism>
<feature type="compositionally biased region" description="Low complexity" evidence="1">
    <location>
        <begin position="414"/>
        <end position="424"/>
    </location>
</feature>
<dbReference type="InParanoid" id="A0A0C3FPF7"/>
<feature type="compositionally biased region" description="Low complexity" evidence="1">
    <location>
        <begin position="441"/>
        <end position="466"/>
    </location>
</feature>
<feature type="compositionally biased region" description="Low complexity" evidence="1">
    <location>
        <begin position="478"/>
        <end position="491"/>
    </location>
</feature>
<reference evidence="3" key="2">
    <citation type="submission" date="2015-01" db="EMBL/GenBank/DDBJ databases">
        <title>Evolutionary Origins and Diversification of the Mycorrhizal Mutualists.</title>
        <authorList>
            <consortium name="DOE Joint Genome Institute"/>
            <consortium name="Mycorrhizal Genomics Consortium"/>
            <person name="Kohler A."/>
            <person name="Kuo A."/>
            <person name="Nagy L.G."/>
            <person name="Floudas D."/>
            <person name="Copeland A."/>
            <person name="Barry K.W."/>
            <person name="Cichocki N."/>
            <person name="Veneault-Fourrey C."/>
            <person name="LaButti K."/>
            <person name="Lindquist E.A."/>
            <person name="Lipzen A."/>
            <person name="Lundell T."/>
            <person name="Morin E."/>
            <person name="Murat C."/>
            <person name="Riley R."/>
            <person name="Ohm R."/>
            <person name="Sun H."/>
            <person name="Tunlid A."/>
            <person name="Henrissat B."/>
            <person name="Grigoriev I.V."/>
            <person name="Hibbett D.S."/>
            <person name="Martin F."/>
        </authorList>
    </citation>
    <scope>NUCLEOTIDE SEQUENCE [LARGE SCALE GENOMIC DNA]</scope>
    <source>
        <strain evidence="3">F 1598</strain>
    </source>
</reference>
<evidence type="ECO:0000313" key="2">
    <source>
        <dbReference type="EMBL" id="KIM86060.1"/>
    </source>
</evidence>
<dbReference type="STRING" id="765440.A0A0C3FPF7"/>
<gene>
    <name evidence="2" type="ORF">PILCRDRAFT_332947</name>
</gene>
<sequence length="900" mass="94048">MPKLIKNHKTKKTDSKLERDTRPLPPGWSQHYDKHQNIWFYLNNDAVPVTISYVHPSDARPVLMDHLLDRQSPNEARVATRTNSNQQSAVSVNRSMGSRTTQPIYGSSPKPSVSPAPSGPTPVANTRLPRSDDGQRSSHNPYSRLDRQSSSSINLGAPAPIPPVTTAQNGYPPQLLTYLATGANLSKYSSWDGQTAVPHHTASVSYPVAPSRPSSSRSPNSNAQELTVAKPTSQEPMSAPPGQTQHVSNGAPRRTQSSYLPSTAPSPPAAVLSNSSTSSVGGPRYLVPSMTATPVPVVRPLAIRQRPVTQPAPVSPPSASSRPSSSPNAQWVSDKPKPHRRVSGSGSSTPSLYPSHLTGFVPPQAASTSASPGLTSSPASHSLPPTTNQSSSIAFSYPASHQRSMTQPAHVSTLSAPLSSLPAPNVRRASDRPEPQRHVSASESSTTSSYPSPPKIFSSPSPYVNPVSPPTSYPFPPTTNQSSSTTFSSPTLASHQRSATQLAHVSPPSAIPPPSSTPNVQWISNRPEPHRHVSASESSTSSSYPSPPTKFSSPQMTSTSPSMGSISPPDSHSFPPIANQSSSTTLSSSRIKSLPSTPALTHSTPSQPPTPLYDPMPPTPQAPLSPRTPVASQPAPKGGGFGRKAMLTMAGGAAVGILKGTLKNAMGGGNGLDMNGIVDSVGNVMDGGGDAGGGDLLDGVFNAGDGTNEGSGGRDSGFQLTPWNQDNNPSLNSFFDPSSQGNSDGSDSTSISNQASQLYNQYQQQQQSGPDYVHIAHEAYNLHAQQQHQQAGHHVGPPAGVGQASSGAQHSAPPHAQTVQHGQSHQHSQTYPHGQASQSGQTTQPPQAYNSAQAVQPGPPPGQNQGFKINANHVKQAAKGAILAGRVLAKFNGVNIGNNG</sequence>
<feature type="region of interest" description="Disordered" evidence="1">
    <location>
        <begin position="785"/>
        <end position="867"/>
    </location>
</feature>
<feature type="compositionally biased region" description="Low complexity" evidence="1">
    <location>
        <begin position="785"/>
        <end position="794"/>
    </location>
</feature>
<feature type="region of interest" description="Disordered" evidence="1">
    <location>
        <begin position="73"/>
        <end position="168"/>
    </location>
</feature>
<feature type="region of interest" description="Disordered" evidence="1">
    <location>
        <begin position="204"/>
        <end position="280"/>
    </location>
</feature>
<feature type="compositionally biased region" description="Low complexity" evidence="1">
    <location>
        <begin position="307"/>
        <end position="327"/>
    </location>
</feature>
<feature type="region of interest" description="Disordered" evidence="1">
    <location>
        <begin position="1"/>
        <end position="29"/>
    </location>
</feature>
<accession>A0A0C3FPF7</accession>
<feature type="compositionally biased region" description="Basic and acidic residues" evidence="1">
    <location>
        <begin position="12"/>
        <end position="22"/>
    </location>
</feature>